<dbReference type="Pfam" id="PF02535">
    <property type="entry name" value="Zip"/>
    <property type="match status" value="1"/>
</dbReference>
<dbReference type="GO" id="GO:0016020">
    <property type="term" value="C:membrane"/>
    <property type="evidence" value="ECO:0007669"/>
    <property type="project" value="UniProtKB-SubCell"/>
</dbReference>
<feature type="transmembrane region" description="Helical" evidence="6">
    <location>
        <begin position="396"/>
        <end position="420"/>
    </location>
</feature>
<keyword evidence="4 6" id="KW-0472">Membrane</keyword>
<feature type="transmembrane region" description="Helical" evidence="6">
    <location>
        <begin position="81"/>
        <end position="101"/>
    </location>
</feature>
<name>A0A370TRI1_9HELO</name>
<dbReference type="GeneID" id="43598424"/>
<keyword evidence="8" id="KW-1185">Reference proteome</keyword>
<gene>
    <name evidence="7" type="ORF">BP5553_05575</name>
</gene>
<feature type="transmembrane region" description="Helical" evidence="6">
    <location>
        <begin position="366"/>
        <end position="389"/>
    </location>
</feature>
<dbReference type="PANTHER" id="PTHR11040">
    <property type="entry name" value="ZINC/IRON TRANSPORTER"/>
    <property type="match status" value="1"/>
</dbReference>
<sequence>MDGDLRGWIMCIVSGIACVAGASIICVDFIIRYLPGKSKFRIQDSNAFLAASLSLSFGVMLFSALYSILPSSMKYLINGGFAPSAAAWILLAGFMGGFVGIQMVSRFLHRYIPSHVVDCDHHHGETSHHFTHNHTRPHSHGSHGADHHYLPLAKEPGLANGQPVESTPLLESDQDLNGRVLPQPDTAFVATDGPTSTGGDGETPSRRPSVIGVQRRLMSFVKDTKANCDSSGPCYGYSDPCGRECFKNLAAKMSYNPPRANSLRTAHASLTPEEAGRRSPSGRAGVITSPNLAARPMAEPIEESWETESQISGTEDPEAQHHHHVPENSFMNIGLQTSIAIALHKLPEGFITYATNHASPTLGWSVFIALLIHNITEGFALALPLFLALNSRVRAMLWASLLGGVSQPLGAGIAAAWLKIAGKSGNTPGEAIYGAMFAIIAGIMTSVAIQLFAESLSLNHNHKLCTAFAFIGMSIMGMSAALTA</sequence>
<feature type="transmembrane region" description="Helical" evidence="6">
    <location>
        <begin position="432"/>
        <end position="452"/>
    </location>
</feature>
<evidence type="ECO:0000313" key="8">
    <source>
        <dbReference type="Proteomes" id="UP000254866"/>
    </source>
</evidence>
<feature type="transmembrane region" description="Helical" evidence="6">
    <location>
        <begin position="464"/>
        <end position="482"/>
    </location>
</feature>
<evidence type="ECO:0000256" key="3">
    <source>
        <dbReference type="ARBA" id="ARBA00022989"/>
    </source>
</evidence>
<reference evidence="7 8" key="1">
    <citation type="journal article" date="2018" name="IMA Fungus">
        <title>IMA Genome-F 9: Draft genome sequence of Annulohypoxylon stygium, Aspergillus mulundensis, Berkeleyomyces basicola (syn. Thielaviopsis basicola), Ceratocystis smalleyi, two Cercospora beticola strains, Coleophoma cylindrospora, Fusarium fracticaudum, Phialophora cf. hyalina, and Morchella septimelata.</title>
        <authorList>
            <person name="Wingfield B.D."/>
            <person name="Bills G.F."/>
            <person name="Dong Y."/>
            <person name="Huang W."/>
            <person name="Nel W.J."/>
            <person name="Swalarsk-Parry B.S."/>
            <person name="Vaghefi N."/>
            <person name="Wilken P.M."/>
            <person name="An Z."/>
            <person name="de Beer Z.W."/>
            <person name="De Vos L."/>
            <person name="Chen L."/>
            <person name="Duong T.A."/>
            <person name="Gao Y."/>
            <person name="Hammerbacher A."/>
            <person name="Kikkert J.R."/>
            <person name="Li Y."/>
            <person name="Li H."/>
            <person name="Li K."/>
            <person name="Li Q."/>
            <person name="Liu X."/>
            <person name="Ma X."/>
            <person name="Naidoo K."/>
            <person name="Pethybridge S.J."/>
            <person name="Sun J."/>
            <person name="Steenkamp E.T."/>
            <person name="van der Nest M.A."/>
            <person name="van Wyk S."/>
            <person name="Wingfield M.J."/>
            <person name="Xiong C."/>
            <person name="Yue Q."/>
            <person name="Zhang X."/>
        </authorList>
    </citation>
    <scope>NUCLEOTIDE SEQUENCE [LARGE SCALE GENOMIC DNA]</scope>
    <source>
        <strain evidence="7 8">BP 5553</strain>
    </source>
</reference>
<comment type="subcellular location">
    <subcellularLocation>
        <location evidence="1">Membrane</location>
        <topology evidence="1">Multi-pass membrane protein</topology>
    </subcellularLocation>
</comment>
<accession>A0A370TRI1</accession>
<dbReference type="OrthoDB" id="262547at2759"/>
<keyword evidence="3 6" id="KW-1133">Transmembrane helix</keyword>
<comment type="caution">
    <text evidence="7">The sequence shown here is derived from an EMBL/GenBank/DDBJ whole genome shotgun (WGS) entry which is preliminary data.</text>
</comment>
<feature type="compositionally biased region" description="Basic residues" evidence="5">
    <location>
        <begin position="129"/>
        <end position="141"/>
    </location>
</feature>
<protein>
    <submittedName>
        <fullName evidence="7">ZIP Zinc transporter</fullName>
    </submittedName>
</protein>
<proteinExistence type="predicted"/>
<evidence type="ECO:0000256" key="1">
    <source>
        <dbReference type="ARBA" id="ARBA00004141"/>
    </source>
</evidence>
<feature type="region of interest" description="Disordered" evidence="5">
    <location>
        <begin position="125"/>
        <end position="147"/>
    </location>
</feature>
<dbReference type="RefSeq" id="XP_031870798.1">
    <property type="nucleotide sequence ID" value="XM_032014198.1"/>
</dbReference>
<dbReference type="PROSITE" id="PS51257">
    <property type="entry name" value="PROKAR_LIPOPROTEIN"/>
    <property type="match status" value="1"/>
</dbReference>
<organism evidence="7 8">
    <name type="scientific">Venustampulla echinocandica</name>
    <dbReference type="NCBI Taxonomy" id="2656787"/>
    <lineage>
        <taxon>Eukaryota</taxon>
        <taxon>Fungi</taxon>
        <taxon>Dikarya</taxon>
        <taxon>Ascomycota</taxon>
        <taxon>Pezizomycotina</taxon>
        <taxon>Leotiomycetes</taxon>
        <taxon>Helotiales</taxon>
        <taxon>Pleuroascaceae</taxon>
        <taxon>Venustampulla</taxon>
    </lineage>
</organism>
<evidence type="ECO:0000256" key="5">
    <source>
        <dbReference type="SAM" id="MobiDB-lite"/>
    </source>
</evidence>
<dbReference type="STRING" id="2656787.A0A370TRI1"/>
<dbReference type="GO" id="GO:0005385">
    <property type="term" value="F:zinc ion transmembrane transporter activity"/>
    <property type="evidence" value="ECO:0007669"/>
    <property type="project" value="TreeGrafter"/>
</dbReference>
<evidence type="ECO:0000313" key="7">
    <source>
        <dbReference type="EMBL" id="RDL38142.1"/>
    </source>
</evidence>
<evidence type="ECO:0000256" key="6">
    <source>
        <dbReference type="SAM" id="Phobius"/>
    </source>
</evidence>
<feature type="transmembrane region" description="Helical" evidence="6">
    <location>
        <begin position="46"/>
        <end position="69"/>
    </location>
</feature>
<dbReference type="AlphaFoldDB" id="A0A370TRI1"/>
<evidence type="ECO:0000256" key="2">
    <source>
        <dbReference type="ARBA" id="ARBA00022692"/>
    </source>
</evidence>
<feature type="transmembrane region" description="Helical" evidence="6">
    <location>
        <begin position="6"/>
        <end position="34"/>
    </location>
</feature>
<keyword evidence="2 6" id="KW-0812">Transmembrane</keyword>
<evidence type="ECO:0000256" key="4">
    <source>
        <dbReference type="ARBA" id="ARBA00023136"/>
    </source>
</evidence>
<dbReference type="Proteomes" id="UP000254866">
    <property type="component" value="Unassembled WGS sequence"/>
</dbReference>
<dbReference type="EMBL" id="NPIC01000003">
    <property type="protein sequence ID" value="RDL38142.1"/>
    <property type="molecule type" value="Genomic_DNA"/>
</dbReference>
<dbReference type="InterPro" id="IPR003689">
    <property type="entry name" value="ZIP"/>
</dbReference>
<feature type="region of interest" description="Disordered" evidence="5">
    <location>
        <begin position="175"/>
        <end position="207"/>
    </location>
</feature>
<feature type="region of interest" description="Disordered" evidence="5">
    <location>
        <begin position="303"/>
        <end position="322"/>
    </location>
</feature>
<dbReference type="PANTHER" id="PTHR11040:SF210">
    <property type="entry name" value="ZINC-REGULATED TRANSPORTER 3"/>
    <property type="match status" value="1"/>
</dbReference>